<name>A0A2H0WNC9_9BACT</name>
<feature type="domain" description="PEGA" evidence="1">
    <location>
        <begin position="45"/>
        <end position="105"/>
    </location>
</feature>
<organism evidence="2 3">
    <name type="scientific">Candidatus Shapirobacteria bacterium CG09_land_8_20_14_0_10_47_13</name>
    <dbReference type="NCBI Taxonomy" id="1974481"/>
    <lineage>
        <taxon>Bacteria</taxon>
        <taxon>Candidatus Shapironibacteriota</taxon>
    </lineage>
</organism>
<proteinExistence type="predicted"/>
<evidence type="ECO:0000313" key="3">
    <source>
        <dbReference type="Proteomes" id="UP000230033"/>
    </source>
</evidence>
<dbReference type="AlphaFoldDB" id="A0A2H0WNC9"/>
<dbReference type="Proteomes" id="UP000230033">
    <property type="component" value="Unassembled WGS sequence"/>
</dbReference>
<dbReference type="InterPro" id="IPR013229">
    <property type="entry name" value="PEGA"/>
</dbReference>
<dbReference type="SUPFAM" id="SSF82171">
    <property type="entry name" value="DPP6 N-terminal domain-like"/>
    <property type="match status" value="1"/>
</dbReference>
<evidence type="ECO:0000313" key="2">
    <source>
        <dbReference type="EMBL" id="PIS14144.1"/>
    </source>
</evidence>
<comment type="caution">
    <text evidence="2">The sequence shown here is derived from an EMBL/GenBank/DDBJ whole genome shotgun (WGS) entry which is preliminary data.</text>
</comment>
<protein>
    <recommendedName>
        <fullName evidence="1">PEGA domain-containing protein</fullName>
    </recommendedName>
</protein>
<dbReference type="EMBL" id="PEZJ01000006">
    <property type="protein sequence ID" value="PIS14144.1"/>
    <property type="molecule type" value="Genomic_DNA"/>
</dbReference>
<dbReference type="Pfam" id="PF08308">
    <property type="entry name" value="PEGA"/>
    <property type="match status" value="1"/>
</dbReference>
<dbReference type="Gene3D" id="2.120.10.30">
    <property type="entry name" value="TolB, C-terminal domain"/>
    <property type="match status" value="2"/>
</dbReference>
<dbReference type="InterPro" id="IPR011042">
    <property type="entry name" value="6-blade_b-propeller_TolB-like"/>
</dbReference>
<reference evidence="3" key="1">
    <citation type="submission" date="2017-09" db="EMBL/GenBank/DDBJ databases">
        <title>Depth-based differentiation of microbial function through sediment-hosted aquifers and enrichment of novel symbionts in the deep terrestrial subsurface.</title>
        <authorList>
            <person name="Probst A.J."/>
            <person name="Ladd B."/>
            <person name="Jarett J.K."/>
            <person name="Geller-Mcgrath D.E."/>
            <person name="Sieber C.M.K."/>
            <person name="Emerson J.B."/>
            <person name="Anantharaman K."/>
            <person name="Thomas B.C."/>
            <person name="Malmstrom R."/>
            <person name="Stieglmeier M."/>
            <person name="Klingl A."/>
            <person name="Woyke T."/>
            <person name="Ryan C.M."/>
            <person name="Banfield J.F."/>
        </authorList>
    </citation>
    <scope>NUCLEOTIDE SEQUENCE [LARGE SCALE GENOMIC DNA]</scope>
</reference>
<gene>
    <name evidence="2" type="ORF">COT65_00430</name>
</gene>
<evidence type="ECO:0000259" key="1">
    <source>
        <dbReference type="Pfam" id="PF08308"/>
    </source>
</evidence>
<accession>A0A2H0WNC9</accession>
<sequence length="367" mass="40385">MSRARLISFFATGLLILATAFGLIKYASGYRPDFTNGRILPTGLLVAVSYPDGAQLLLHGALKSATNTTLSLAPGKYDVAIKKDGFTSWEKTVKIEKELVTKADAYLFSQFPDFKNLTFTGASDLLPSPDNQKVAFTVSTQPGTSKDGLWVLDLSDALPGLSREPRQIVQGSKSRDFAKSKYAWSPDSKQILVKLGKEAFVLETDRLNPAANLVDISQNLTATEDRWQKEADLRHQAQLAKLPPELASLAEIQFSPDESKILYTATEAAVAKLRVYDLKEKEDFYVMDKPGSKSDVRVTWFPTSKHLFIVRKDKISTVETDGQNLVDLWAGSFADALPFPSSSGNKILILTSIGKDTLPNLYAVSLR</sequence>